<evidence type="ECO:0000256" key="7">
    <source>
        <dbReference type="ARBA" id="ARBA00022679"/>
    </source>
</evidence>
<evidence type="ECO:0000256" key="6">
    <source>
        <dbReference type="ARBA" id="ARBA00022603"/>
    </source>
</evidence>
<dbReference type="InterPro" id="IPR000682">
    <property type="entry name" value="PCMT"/>
</dbReference>
<dbReference type="EMBL" id="WACR01000014">
    <property type="protein sequence ID" value="KAB1061804.1"/>
    <property type="molecule type" value="Genomic_DNA"/>
</dbReference>
<dbReference type="PANTHER" id="PTHR11579">
    <property type="entry name" value="PROTEIN-L-ISOASPARTATE O-METHYLTRANSFERASE"/>
    <property type="match status" value="1"/>
</dbReference>
<dbReference type="NCBIfam" id="NF001453">
    <property type="entry name" value="PRK00312.1"/>
    <property type="match status" value="1"/>
</dbReference>
<dbReference type="EC" id="2.1.1.77" evidence="3 9"/>
<reference evidence="10 11" key="1">
    <citation type="submission" date="2019-09" db="EMBL/GenBank/DDBJ databases">
        <title>Genomes of Cryomorphaceae.</title>
        <authorList>
            <person name="Bowman J.P."/>
        </authorList>
    </citation>
    <scope>NUCLEOTIDE SEQUENCE [LARGE SCALE GENOMIC DNA]</scope>
    <source>
        <strain evidence="10 11">KCTC 52047</strain>
    </source>
</reference>
<keyword evidence="11" id="KW-1185">Reference proteome</keyword>
<evidence type="ECO:0000256" key="9">
    <source>
        <dbReference type="NCBIfam" id="TIGR00080"/>
    </source>
</evidence>
<dbReference type="GO" id="GO:0005737">
    <property type="term" value="C:cytoplasm"/>
    <property type="evidence" value="ECO:0007669"/>
    <property type="project" value="UniProtKB-SubCell"/>
</dbReference>
<dbReference type="SUPFAM" id="SSF53335">
    <property type="entry name" value="S-adenosyl-L-methionine-dependent methyltransferases"/>
    <property type="match status" value="1"/>
</dbReference>
<evidence type="ECO:0000256" key="2">
    <source>
        <dbReference type="ARBA" id="ARBA00005369"/>
    </source>
</evidence>
<dbReference type="GO" id="GO:0004719">
    <property type="term" value="F:protein-L-isoaspartate (D-aspartate) O-methyltransferase activity"/>
    <property type="evidence" value="ECO:0007669"/>
    <property type="project" value="UniProtKB-UniRule"/>
</dbReference>
<evidence type="ECO:0000313" key="11">
    <source>
        <dbReference type="Proteomes" id="UP000435357"/>
    </source>
</evidence>
<dbReference type="RefSeq" id="WP_151170121.1">
    <property type="nucleotide sequence ID" value="NZ_WACR01000014.1"/>
</dbReference>
<protein>
    <recommendedName>
        <fullName evidence="4 9">Protein-L-isoaspartate O-methyltransferase</fullName>
        <ecNumber evidence="3 9">2.1.1.77</ecNumber>
    </recommendedName>
</protein>
<keyword evidence="8" id="KW-0949">S-adenosyl-L-methionine</keyword>
<dbReference type="PANTHER" id="PTHR11579:SF0">
    <property type="entry name" value="PROTEIN-L-ISOASPARTATE(D-ASPARTATE) O-METHYLTRANSFERASE"/>
    <property type="match status" value="1"/>
</dbReference>
<dbReference type="AlphaFoldDB" id="A0A6N6M3D7"/>
<evidence type="ECO:0000256" key="1">
    <source>
        <dbReference type="ARBA" id="ARBA00004496"/>
    </source>
</evidence>
<evidence type="ECO:0000256" key="4">
    <source>
        <dbReference type="ARBA" id="ARBA00013346"/>
    </source>
</evidence>
<keyword evidence="5" id="KW-0963">Cytoplasm</keyword>
<dbReference type="GO" id="GO:0030091">
    <property type="term" value="P:protein repair"/>
    <property type="evidence" value="ECO:0007669"/>
    <property type="project" value="UniProtKB-UniRule"/>
</dbReference>
<evidence type="ECO:0000256" key="3">
    <source>
        <dbReference type="ARBA" id="ARBA00011890"/>
    </source>
</evidence>
<comment type="caution">
    <text evidence="10">The sequence shown here is derived from an EMBL/GenBank/DDBJ whole genome shotgun (WGS) entry which is preliminary data.</text>
</comment>
<keyword evidence="6 10" id="KW-0489">Methyltransferase</keyword>
<comment type="subcellular location">
    <subcellularLocation>
        <location evidence="1">Cytoplasm</location>
    </subcellularLocation>
</comment>
<accession>A0A6N6M3D7</accession>
<dbReference type="OrthoDB" id="9810066at2"/>
<gene>
    <name evidence="10" type="ORF">F3059_13350</name>
</gene>
<evidence type="ECO:0000256" key="5">
    <source>
        <dbReference type="ARBA" id="ARBA00022490"/>
    </source>
</evidence>
<keyword evidence="7 10" id="KW-0808">Transferase</keyword>
<dbReference type="Gene3D" id="3.40.50.150">
    <property type="entry name" value="Vaccinia Virus protein VP39"/>
    <property type="match status" value="1"/>
</dbReference>
<comment type="similarity">
    <text evidence="2">Belongs to the methyltransferase superfamily. L-isoaspartyl/D-aspartyl protein methyltransferase family.</text>
</comment>
<evidence type="ECO:0000256" key="8">
    <source>
        <dbReference type="ARBA" id="ARBA00022691"/>
    </source>
</evidence>
<dbReference type="CDD" id="cd02440">
    <property type="entry name" value="AdoMet_MTases"/>
    <property type="match status" value="1"/>
</dbReference>
<evidence type="ECO:0000313" key="10">
    <source>
        <dbReference type="EMBL" id="KAB1061804.1"/>
    </source>
</evidence>
<sequence length="221" mass="24449">MLREDSLKFKGARKRLIDKVGKLMKDHGVEDNRVLTAMMEVPRHIFFDSVFDQKFAYENTAFKIGAGQTISQPFTVAIQSALLEVKKRDKILEIGTGSGYQAAVLLAMGAKVFTVERQKLLYDKAKDVLPALGYRPRMFYGDGFKGLPSYAPFDGVIVTCGAPYVPEALIDQLKPGGKAVIPVGDGDTQKMLRIIKNKDGSTKTEDYGDFSFVPMLQNTAK</sequence>
<dbReference type="Proteomes" id="UP000435357">
    <property type="component" value="Unassembled WGS sequence"/>
</dbReference>
<dbReference type="NCBIfam" id="TIGR00080">
    <property type="entry name" value="pimt"/>
    <property type="match status" value="1"/>
</dbReference>
<dbReference type="GO" id="GO:0032259">
    <property type="term" value="P:methylation"/>
    <property type="evidence" value="ECO:0007669"/>
    <property type="project" value="UniProtKB-KW"/>
</dbReference>
<proteinExistence type="inferred from homology"/>
<organism evidence="10 11">
    <name type="scientific">Salibacter halophilus</name>
    <dbReference type="NCBI Taxonomy" id="1803916"/>
    <lineage>
        <taxon>Bacteria</taxon>
        <taxon>Pseudomonadati</taxon>
        <taxon>Bacteroidota</taxon>
        <taxon>Flavobacteriia</taxon>
        <taxon>Flavobacteriales</taxon>
        <taxon>Salibacteraceae</taxon>
        <taxon>Salibacter</taxon>
    </lineage>
</organism>
<dbReference type="InterPro" id="IPR029063">
    <property type="entry name" value="SAM-dependent_MTases_sf"/>
</dbReference>
<name>A0A6N6M3D7_9FLAO</name>
<dbReference type="Pfam" id="PF01135">
    <property type="entry name" value="PCMT"/>
    <property type="match status" value="1"/>
</dbReference>